<dbReference type="Pfam" id="PF02826">
    <property type="entry name" value="2-Hacid_dh_C"/>
    <property type="match status" value="1"/>
</dbReference>
<sequence>MIGIKELAQMKPDGVLINIARGPIVDEVPLWTALQNQRIGGAVLDVWWNDFSWFQNGTWPSTFNFSSLPNAARWGDVLGQTGYEGVDAEAYSSFF</sequence>
<feature type="domain" description="D-isomer specific 2-hydroxyacid dehydrogenase NAD-binding" evidence="3">
    <location>
        <begin position="1"/>
        <end position="50"/>
    </location>
</feature>
<organism evidence="4 5">
    <name type="scientific">Durusdinium trenchii</name>
    <dbReference type="NCBI Taxonomy" id="1381693"/>
    <lineage>
        <taxon>Eukaryota</taxon>
        <taxon>Sar</taxon>
        <taxon>Alveolata</taxon>
        <taxon>Dinophyceae</taxon>
        <taxon>Suessiales</taxon>
        <taxon>Symbiodiniaceae</taxon>
        <taxon>Durusdinium</taxon>
    </lineage>
</organism>
<dbReference type="InterPro" id="IPR050223">
    <property type="entry name" value="D-isomer_2-hydroxyacid_DH"/>
</dbReference>
<protein>
    <submittedName>
        <fullName evidence="4">Glyoxylate/hydroxypyruvate reductase B</fullName>
    </submittedName>
</protein>
<dbReference type="EMBL" id="CAXAMM010022947">
    <property type="protein sequence ID" value="CAK9052832.1"/>
    <property type="molecule type" value="Genomic_DNA"/>
</dbReference>
<keyword evidence="1" id="KW-0560">Oxidoreductase</keyword>
<evidence type="ECO:0000313" key="4">
    <source>
        <dbReference type="EMBL" id="CAK9052832.1"/>
    </source>
</evidence>
<dbReference type="InterPro" id="IPR029753">
    <property type="entry name" value="D-isomer_DH_CS"/>
</dbReference>
<keyword evidence="5" id="KW-1185">Reference proteome</keyword>
<dbReference type="Proteomes" id="UP001642464">
    <property type="component" value="Unassembled WGS sequence"/>
</dbReference>
<dbReference type="Gene3D" id="3.40.50.720">
    <property type="entry name" value="NAD(P)-binding Rossmann-like Domain"/>
    <property type="match status" value="1"/>
</dbReference>
<evidence type="ECO:0000313" key="5">
    <source>
        <dbReference type="Proteomes" id="UP001642464"/>
    </source>
</evidence>
<keyword evidence="2" id="KW-0520">NAD</keyword>
<dbReference type="InterPro" id="IPR036291">
    <property type="entry name" value="NAD(P)-bd_dom_sf"/>
</dbReference>
<dbReference type="InterPro" id="IPR006140">
    <property type="entry name" value="D-isomer_DH_NAD-bd"/>
</dbReference>
<dbReference type="PANTHER" id="PTHR10996">
    <property type="entry name" value="2-HYDROXYACID DEHYDROGENASE-RELATED"/>
    <property type="match status" value="1"/>
</dbReference>
<evidence type="ECO:0000256" key="1">
    <source>
        <dbReference type="ARBA" id="ARBA00023002"/>
    </source>
</evidence>
<dbReference type="PROSITE" id="PS00671">
    <property type="entry name" value="D_2_HYDROXYACID_DH_3"/>
    <property type="match status" value="1"/>
</dbReference>
<proteinExistence type="predicted"/>
<dbReference type="SUPFAM" id="SSF51735">
    <property type="entry name" value="NAD(P)-binding Rossmann-fold domains"/>
    <property type="match status" value="1"/>
</dbReference>
<name>A0ABP0MQ41_9DINO</name>
<accession>A0ABP0MQ41</accession>
<evidence type="ECO:0000256" key="2">
    <source>
        <dbReference type="ARBA" id="ARBA00023027"/>
    </source>
</evidence>
<evidence type="ECO:0000259" key="3">
    <source>
        <dbReference type="Pfam" id="PF02826"/>
    </source>
</evidence>
<comment type="caution">
    <text evidence="4">The sequence shown here is derived from an EMBL/GenBank/DDBJ whole genome shotgun (WGS) entry which is preliminary data.</text>
</comment>
<gene>
    <name evidence="4" type="ORF">SCF082_LOCUS28865</name>
</gene>
<dbReference type="PANTHER" id="PTHR10996:SF178">
    <property type="entry name" value="2-HYDROXYACID DEHYDROGENASE YGL185C-RELATED"/>
    <property type="match status" value="1"/>
</dbReference>
<reference evidence="4 5" key="1">
    <citation type="submission" date="2024-02" db="EMBL/GenBank/DDBJ databases">
        <authorList>
            <person name="Chen Y."/>
            <person name="Shah S."/>
            <person name="Dougan E. K."/>
            <person name="Thang M."/>
            <person name="Chan C."/>
        </authorList>
    </citation>
    <scope>NUCLEOTIDE SEQUENCE [LARGE SCALE GENOMIC DNA]</scope>
</reference>